<accession>A0AAV8VVF0</accession>
<dbReference type="Proteomes" id="UP001159042">
    <property type="component" value="Unassembled WGS sequence"/>
</dbReference>
<sequence>MEQKFLQGMPQPQRRPEVALISIVLEKQQDGPKNRSKRLCENIKSCRAEICPDVISEYLDHLEVTIKDVSVVNIINYAETNLTDDPAKQKIGLKEAQRERATTEVTLGGLIPIFSKIGLETLFYLI</sequence>
<dbReference type="EMBL" id="JANEYG010000027">
    <property type="protein sequence ID" value="KAJ8918213.1"/>
    <property type="molecule type" value="Genomic_DNA"/>
</dbReference>
<reference evidence="1 2" key="1">
    <citation type="journal article" date="2023" name="Insect Mol. Biol.">
        <title>Genome sequencing provides insights into the evolution of gene families encoding plant cell wall-degrading enzymes in longhorned beetles.</title>
        <authorList>
            <person name="Shin N.R."/>
            <person name="Okamura Y."/>
            <person name="Kirsch R."/>
            <person name="Pauchet Y."/>
        </authorList>
    </citation>
    <scope>NUCLEOTIDE SEQUENCE [LARGE SCALE GENOMIC DNA]</scope>
    <source>
        <strain evidence="1">EAD_L_NR</strain>
    </source>
</reference>
<evidence type="ECO:0000313" key="2">
    <source>
        <dbReference type="Proteomes" id="UP001159042"/>
    </source>
</evidence>
<proteinExistence type="predicted"/>
<dbReference type="AlphaFoldDB" id="A0AAV8VVF0"/>
<comment type="caution">
    <text evidence="1">The sequence shown here is derived from an EMBL/GenBank/DDBJ whole genome shotgun (WGS) entry which is preliminary data.</text>
</comment>
<gene>
    <name evidence="1" type="ORF">NQ315_014081</name>
</gene>
<keyword evidence="2" id="KW-1185">Reference proteome</keyword>
<evidence type="ECO:0000313" key="1">
    <source>
        <dbReference type="EMBL" id="KAJ8918213.1"/>
    </source>
</evidence>
<name>A0AAV8VVF0_9CUCU</name>
<protein>
    <submittedName>
        <fullName evidence="1">Uncharacterized protein</fullName>
    </submittedName>
</protein>
<organism evidence="1 2">
    <name type="scientific">Exocentrus adspersus</name>
    <dbReference type="NCBI Taxonomy" id="1586481"/>
    <lineage>
        <taxon>Eukaryota</taxon>
        <taxon>Metazoa</taxon>
        <taxon>Ecdysozoa</taxon>
        <taxon>Arthropoda</taxon>
        <taxon>Hexapoda</taxon>
        <taxon>Insecta</taxon>
        <taxon>Pterygota</taxon>
        <taxon>Neoptera</taxon>
        <taxon>Endopterygota</taxon>
        <taxon>Coleoptera</taxon>
        <taxon>Polyphaga</taxon>
        <taxon>Cucujiformia</taxon>
        <taxon>Chrysomeloidea</taxon>
        <taxon>Cerambycidae</taxon>
        <taxon>Lamiinae</taxon>
        <taxon>Acanthocinini</taxon>
        <taxon>Exocentrus</taxon>
    </lineage>
</organism>